<dbReference type="PANTHER" id="PTHR13696">
    <property type="entry name" value="P-LOOP CONTAINING NUCLEOSIDE TRIPHOSPHATE HYDROLASE"/>
    <property type="match status" value="1"/>
</dbReference>
<dbReference type="EMBL" id="JBHSHL010000005">
    <property type="protein sequence ID" value="MFC4803779.1"/>
    <property type="molecule type" value="Genomic_DNA"/>
</dbReference>
<dbReference type="Pfam" id="PF13614">
    <property type="entry name" value="AAA_31"/>
    <property type="match status" value="1"/>
</dbReference>
<dbReference type="InterPro" id="IPR050678">
    <property type="entry name" value="DNA_Partitioning_ATPase"/>
</dbReference>
<gene>
    <name evidence="2" type="ORF">ACFO4R_01665</name>
</gene>
<dbReference type="Proteomes" id="UP001595916">
    <property type="component" value="Unassembled WGS sequence"/>
</dbReference>
<keyword evidence="3" id="KW-1185">Reference proteome</keyword>
<evidence type="ECO:0000313" key="2">
    <source>
        <dbReference type="EMBL" id="MFC4803779.1"/>
    </source>
</evidence>
<dbReference type="PANTHER" id="PTHR13696:SF99">
    <property type="entry name" value="COBYRINIC ACID AC-DIAMIDE SYNTHASE"/>
    <property type="match status" value="1"/>
</dbReference>
<feature type="domain" description="AAA" evidence="1">
    <location>
        <begin position="12"/>
        <end position="198"/>
    </location>
</feature>
<evidence type="ECO:0000313" key="3">
    <source>
        <dbReference type="Proteomes" id="UP001595916"/>
    </source>
</evidence>
<dbReference type="InterPro" id="IPR025669">
    <property type="entry name" value="AAA_dom"/>
</dbReference>
<evidence type="ECO:0000259" key="1">
    <source>
        <dbReference type="Pfam" id="PF13614"/>
    </source>
</evidence>
<dbReference type="Gene3D" id="3.40.50.300">
    <property type="entry name" value="P-loop containing nucleotide triphosphate hydrolases"/>
    <property type="match status" value="1"/>
</dbReference>
<name>A0ABV9QHX0_9FIRM</name>
<dbReference type="SUPFAM" id="SSF52540">
    <property type="entry name" value="P-loop containing nucleoside triphosphate hydrolases"/>
    <property type="match status" value="1"/>
</dbReference>
<dbReference type="RefSeq" id="WP_379787239.1">
    <property type="nucleotide sequence ID" value="NZ_JBHSHL010000005.1"/>
</dbReference>
<accession>A0ABV9QHX0</accession>
<reference evidence="3" key="1">
    <citation type="journal article" date="2019" name="Int. J. Syst. Evol. Microbiol.">
        <title>The Global Catalogue of Microorganisms (GCM) 10K type strain sequencing project: providing services to taxonomists for standard genome sequencing and annotation.</title>
        <authorList>
            <consortium name="The Broad Institute Genomics Platform"/>
            <consortium name="The Broad Institute Genome Sequencing Center for Infectious Disease"/>
            <person name="Wu L."/>
            <person name="Ma J."/>
        </authorList>
    </citation>
    <scope>NUCLEOTIDE SEQUENCE [LARGE SCALE GENOMIC DNA]</scope>
    <source>
        <strain evidence="3">CCUG 46385</strain>
    </source>
</reference>
<protein>
    <submittedName>
        <fullName evidence="2">ParA family protein</fullName>
    </submittedName>
</protein>
<proteinExistence type="predicted"/>
<sequence length="279" mass="31956">MSKRYHPERTLVIAIANSKGGSGKSTTASMLAIALGEQGYKALAIDCDSQMDLTNTLGFTVDESLTEFGLQLIDFNKTIYQAIRQKQDLSHFITPTRYENLDLVSGDDYISKIEYDLHHEFQREFLLKRIITPLLESRKYDFVIFDTSTYLGDLAANILNVSDYVIIPVPMAMFGIRGIRTFLDFYHQFLSMNERLEILGILTTLYKPNNKIMNQRGQTLIENIFGREILFETKINLDTSVEKAQWNSIAVLEYSPNSRAAMQYKEFAKEVIERVSKKG</sequence>
<comment type="caution">
    <text evidence="2">The sequence shown here is derived from an EMBL/GenBank/DDBJ whole genome shotgun (WGS) entry which is preliminary data.</text>
</comment>
<dbReference type="CDD" id="cd02042">
    <property type="entry name" value="ParAB_family"/>
    <property type="match status" value="1"/>
</dbReference>
<dbReference type="InterPro" id="IPR027417">
    <property type="entry name" value="P-loop_NTPase"/>
</dbReference>
<organism evidence="2 3">
    <name type="scientific">Filifactor villosus</name>
    <dbReference type="NCBI Taxonomy" id="29374"/>
    <lineage>
        <taxon>Bacteria</taxon>
        <taxon>Bacillati</taxon>
        <taxon>Bacillota</taxon>
        <taxon>Clostridia</taxon>
        <taxon>Peptostreptococcales</taxon>
        <taxon>Filifactoraceae</taxon>
        <taxon>Filifactor</taxon>
    </lineage>
</organism>